<feature type="transmembrane region" description="Helical" evidence="2">
    <location>
        <begin position="119"/>
        <end position="136"/>
    </location>
</feature>
<dbReference type="RefSeq" id="XP_018032943.1">
    <property type="nucleotide sequence ID" value="XM_018182104.1"/>
</dbReference>
<name>A0A177C727_9PLEO</name>
<dbReference type="InParanoid" id="A0A177C727"/>
<gene>
    <name evidence="3" type="ORF">CC84DRAFT_1207475</name>
</gene>
<keyword evidence="2" id="KW-0472">Membrane</keyword>
<evidence type="ECO:0000256" key="1">
    <source>
        <dbReference type="SAM" id="MobiDB-lite"/>
    </source>
</evidence>
<accession>A0A177C727</accession>
<feature type="compositionally biased region" description="Basic and acidic residues" evidence="1">
    <location>
        <begin position="336"/>
        <end position="349"/>
    </location>
</feature>
<dbReference type="OrthoDB" id="3750908at2759"/>
<keyword evidence="4" id="KW-1185">Reference proteome</keyword>
<dbReference type="GeneID" id="28765590"/>
<evidence type="ECO:0000313" key="3">
    <source>
        <dbReference type="EMBL" id="OAG02578.1"/>
    </source>
</evidence>
<evidence type="ECO:0000313" key="4">
    <source>
        <dbReference type="Proteomes" id="UP000077069"/>
    </source>
</evidence>
<dbReference type="AlphaFoldDB" id="A0A177C727"/>
<evidence type="ECO:0000256" key="2">
    <source>
        <dbReference type="SAM" id="Phobius"/>
    </source>
</evidence>
<sequence>MVIVTINNYDAPAQPHHPFSRQCPNFRLPWSTMASSYDLTIPSRSEKARRLSFILVQALKAAYLVFTSSLPTSPLDMPYLLASILFFFFVAWNLHLIVSMKGERVLFGRSFGRKWFDGFLMGCVGAYACVLVGRVVEIQHPIPDPPDTSQVTPGVPLAPNTPLVAPTHMLILRIRQLIQLPILTLLQHARKLRVAPNPRKLLFIKGLASPLHHATLRVVLGGVVGRAVVHCHGGSGFAGRVERRRRFRLRFFLHAKDVRVEECCGLDAGGSDCVFGGDCLVCFRQGGIFRLKRGRRGEDGVGGCCRCEDVCVEECGKFGRVGGGGVGAEDGQGEGKSSHEEGEGYGDGRHFQDFREFMC</sequence>
<keyword evidence="2" id="KW-0812">Transmembrane</keyword>
<proteinExistence type="predicted"/>
<feature type="region of interest" description="Disordered" evidence="1">
    <location>
        <begin position="326"/>
        <end position="349"/>
    </location>
</feature>
<feature type="transmembrane region" description="Helical" evidence="2">
    <location>
        <begin position="77"/>
        <end position="98"/>
    </location>
</feature>
<organism evidence="3 4">
    <name type="scientific">Paraphaeosphaeria sporulosa</name>
    <dbReference type="NCBI Taxonomy" id="1460663"/>
    <lineage>
        <taxon>Eukaryota</taxon>
        <taxon>Fungi</taxon>
        <taxon>Dikarya</taxon>
        <taxon>Ascomycota</taxon>
        <taxon>Pezizomycotina</taxon>
        <taxon>Dothideomycetes</taxon>
        <taxon>Pleosporomycetidae</taxon>
        <taxon>Pleosporales</taxon>
        <taxon>Massarineae</taxon>
        <taxon>Didymosphaeriaceae</taxon>
        <taxon>Paraphaeosphaeria</taxon>
    </lineage>
</organism>
<dbReference type="Proteomes" id="UP000077069">
    <property type="component" value="Unassembled WGS sequence"/>
</dbReference>
<dbReference type="EMBL" id="KV441555">
    <property type="protein sequence ID" value="OAG02578.1"/>
    <property type="molecule type" value="Genomic_DNA"/>
</dbReference>
<protein>
    <submittedName>
        <fullName evidence="3">Uncharacterized protein</fullName>
    </submittedName>
</protein>
<feature type="transmembrane region" description="Helical" evidence="2">
    <location>
        <begin position="51"/>
        <end position="71"/>
    </location>
</feature>
<keyword evidence="2" id="KW-1133">Transmembrane helix</keyword>
<reference evidence="3 4" key="1">
    <citation type="submission" date="2016-05" db="EMBL/GenBank/DDBJ databases">
        <title>Comparative analysis of secretome profiles of manganese(II)-oxidizing ascomycete fungi.</title>
        <authorList>
            <consortium name="DOE Joint Genome Institute"/>
            <person name="Zeiner C.A."/>
            <person name="Purvine S.O."/>
            <person name="Zink E.M."/>
            <person name="Wu S."/>
            <person name="Pasa-Tolic L."/>
            <person name="Chaput D.L."/>
            <person name="Haridas S."/>
            <person name="Grigoriev I.V."/>
            <person name="Santelli C.M."/>
            <person name="Hansel C.M."/>
        </authorList>
    </citation>
    <scope>NUCLEOTIDE SEQUENCE [LARGE SCALE GENOMIC DNA]</scope>
    <source>
        <strain evidence="3 4">AP3s5-JAC2a</strain>
    </source>
</reference>